<feature type="compositionally biased region" description="Basic and acidic residues" evidence="1">
    <location>
        <begin position="124"/>
        <end position="137"/>
    </location>
</feature>
<dbReference type="AlphaFoldDB" id="A0A448YY63"/>
<proteinExistence type="predicted"/>
<accession>A0A448YY63</accession>
<feature type="region of interest" description="Disordered" evidence="1">
    <location>
        <begin position="155"/>
        <end position="184"/>
    </location>
</feature>
<dbReference type="OrthoDB" id="49268at2759"/>
<evidence type="ECO:0000313" key="4">
    <source>
        <dbReference type="Proteomes" id="UP000291116"/>
    </source>
</evidence>
<keyword evidence="4" id="KW-1185">Reference proteome</keyword>
<evidence type="ECO:0000256" key="1">
    <source>
        <dbReference type="SAM" id="MobiDB-lite"/>
    </source>
</evidence>
<reference evidence="3 4" key="1">
    <citation type="submission" date="2019-01" db="EMBL/GenBank/DDBJ databases">
        <authorList>
            <person name="Ferrante I. M."/>
        </authorList>
    </citation>
    <scope>NUCLEOTIDE SEQUENCE [LARGE SCALE GENOMIC DNA]</scope>
    <source>
        <strain evidence="3 4">B856</strain>
    </source>
</reference>
<evidence type="ECO:0000256" key="2">
    <source>
        <dbReference type="SAM" id="SignalP"/>
    </source>
</evidence>
<keyword evidence="2" id="KW-0732">Signal</keyword>
<dbReference type="Proteomes" id="UP000291116">
    <property type="component" value="Unassembled WGS sequence"/>
</dbReference>
<feature type="signal peptide" evidence="2">
    <location>
        <begin position="1"/>
        <end position="20"/>
    </location>
</feature>
<organism evidence="3 4">
    <name type="scientific">Pseudo-nitzschia multistriata</name>
    <dbReference type="NCBI Taxonomy" id="183589"/>
    <lineage>
        <taxon>Eukaryota</taxon>
        <taxon>Sar</taxon>
        <taxon>Stramenopiles</taxon>
        <taxon>Ochrophyta</taxon>
        <taxon>Bacillariophyta</taxon>
        <taxon>Bacillariophyceae</taxon>
        <taxon>Bacillariophycidae</taxon>
        <taxon>Bacillariales</taxon>
        <taxon>Bacillariaceae</taxon>
        <taxon>Pseudo-nitzschia</taxon>
    </lineage>
</organism>
<feature type="chain" id="PRO_5019493878" evidence="2">
    <location>
        <begin position="21"/>
        <end position="184"/>
    </location>
</feature>
<evidence type="ECO:0000313" key="3">
    <source>
        <dbReference type="EMBL" id="VEU34797.1"/>
    </source>
</evidence>
<dbReference type="EMBL" id="CAACVS010000039">
    <property type="protein sequence ID" value="VEU34797.1"/>
    <property type="molecule type" value="Genomic_DNA"/>
</dbReference>
<gene>
    <name evidence="3" type="ORF">PSNMU_V1.4_AUG-EV-PASAV3_0015170</name>
</gene>
<name>A0A448YY63_9STRA</name>
<protein>
    <submittedName>
        <fullName evidence="3">Uncharacterized protein</fullName>
    </submittedName>
</protein>
<sequence>MKLSIPTIFVVALFTKDCDCFSTSGKARNTAVFLPAANSEHAENDENGGVVSRRSAVAAVFYSASASLVAAPMVSFAETSLDFSLPTYDTKMSGFGEGSESYVKKGKIATLGESGDAMMTDPGSDEKEKQAAAMRKAEEARKAALAKKLAERKALEEEAKRRAIEKKARDKERMKKMWSSDFSE</sequence>
<feature type="compositionally biased region" description="Basic and acidic residues" evidence="1">
    <location>
        <begin position="155"/>
        <end position="175"/>
    </location>
</feature>
<feature type="region of interest" description="Disordered" evidence="1">
    <location>
        <begin position="113"/>
        <end position="137"/>
    </location>
</feature>